<keyword evidence="1" id="KW-0472">Membrane</keyword>
<protein>
    <submittedName>
        <fullName evidence="2">Uncharacterized protein</fullName>
    </submittedName>
</protein>
<keyword evidence="1" id="KW-0812">Transmembrane</keyword>
<name>A0A6B0UMT9_IXORI</name>
<reference evidence="2" key="1">
    <citation type="submission" date="2019-12" db="EMBL/GenBank/DDBJ databases">
        <title>An insight into the sialome of adult female Ixodes ricinus ticks feeding for 6 days.</title>
        <authorList>
            <person name="Perner J."/>
            <person name="Ribeiro J.M.C."/>
        </authorList>
    </citation>
    <scope>NUCLEOTIDE SEQUENCE</scope>
    <source>
        <strain evidence="2">Semi-engorged</strain>
        <tissue evidence="2">Salivary glands</tissue>
    </source>
</reference>
<dbReference type="AlphaFoldDB" id="A0A6B0UMT9"/>
<keyword evidence="1" id="KW-1133">Transmembrane helix</keyword>
<feature type="transmembrane region" description="Helical" evidence="1">
    <location>
        <begin position="38"/>
        <end position="57"/>
    </location>
</feature>
<accession>A0A6B0UMT9</accession>
<evidence type="ECO:0000313" key="2">
    <source>
        <dbReference type="EMBL" id="MXU91127.1"/>
    </source>
</evidence>
<organism evidence="2">
    <name type="scientific">Ixodes ricinus</name>
    <name type="common">Common tick</name>
    <name type="synonym">Acarus ricinus</name>
    <dbReference type="NCBI Taxonomy" id="34613"/>
    <lineage>
        <taxon>Eukaryota</taxon>
        <taxon>Metazoa</taxon>
        <taxon>Ecdysozoa</taxon>
        <taxon>Arthropoda</taxon>
        <taxon>Chelicerata</taxon>
        <taxon>Arachnida</taxon>
        <taxon>Acari</taxon>
        <taxon>Parasitiformes</taxon>
        <taxon>Ixodida</taxon>
        <taxon>Ixodoidea</taxon>
        <taxon>Ixodidae</taxon>
        <taxon>Ixodinae</taxon>
        <taxon>Ixodes</taxon>
    </lineage>
</organism>
<proteinExistence type="predicted"/>
<sequence length="120" mass="12515">MRVSALEKRCGAHPTVSLVVLIPAPVTSTEVRGRVRVAGVSAQFVVAPALALVVLALDKQHLAVFLSLLLDAGQGGDVFGQLADLHHHILGVRAAEQLHVSEGLSQAQQSVLVVLAGMSE</sequence>
<evidence type="ECO:0000256" key="1">
    <source>
        <dbReference type="SAM" id="Phobius"/>
    </source>
</evidence>
<dbReference type="EMBL" id="GIFC01009044">
    <property type="protein sequence ID" value="MXU91127.1"/>
    <property type="molecule type" value="Transcribed_RNA"/>
</dbReference>